<protein>
    <submittedName>
        <fullName evidence="2">Uncharacterized protein</fullName>
    </submittedName>
</protein>
<gene>
    <name evidence="2" type="ORF">Acife_0513</name>
</gene>
<dbReference type="KEGG" id="afi:Acife_0513"/>
<dbReference type="RefSeq" id="WP_014027989.1">
    <property type="nucleotide sequence ID" value="NC_015942.1"/>
</dbReference>
<sequence length="94" mass="9562">MNENDPRDTPSREAMPGESGPEDLIEEAILPTGGILHLGWALDLLLGLEAAAGPSPEPATDPAPEPGLGPAPAPAPTAESPVYGAVHGQRPRGQ</sequence>
<dbReference type="HOGENOM" id="CLU_2379664_0_0_6"/>
<feature type="compositionally biased region" description="Basic and acidic residues" evidence="1">
    <location>
        <begin position="1"/>
        <end position="11"/>
    </location>
</feature>
<reference evidence="2 3" key="1">
    <citation type="journal article" date="2011" name="J. Bacteriol.">
        <title>Draft genome of the psychrotolerant acidophile Acidithiobacillus ferrivorans SS3.</title>
        <authorList>
            <person name="Liljeqvist M."/>
            <person name="Valdes J."/>
            <person name="Holmes D.S."/>
            <person name="Dopson M."/>
        </authorList>
    </citation>
    <scope>NUCLEOTIDE SEQUENCE [LARGE SCALE GENOMIC DNA]</scope>
    <source>
        <strain evidence="2 3">SS3</strain>
    </source>
</reference>
<organism evidence="2 3">
    <name type="scientific">Acidithiobacillus ferrivorans SS3</name>
    <dbReference type="NCBI Taxonomy" id="743299"/>
    <lineage>
        <taxon>Bacteria</taxon>
        <taxon>Pseudomonadati</taxon>
        <taxon>Pseudomonadota</taxon>
        <taxon>Acidithiobacillia</taxon>
        <taxon>Acidithiobacillales</taxon>
        <taxon>Acidithiobacillaceae</taxon>
        <taxon>Acidithiobacillus</taxon>
    </lineage>
</organism>
<dbReference type="STRING" id="743299.Acife_0513"/>
<evidence type="ECO:0000313" key="3">
    <source>
        <dbReference type="Proteomes" id="UP000009220"/>
    </source>
</evidence>
<evidence type="ECO:0000256" key="1">
    <source>
        <dbReference type="SAM" id="MobiDB-lite"/>
    </source>
</evidence>
<proteinExistence type="predicted"/>
<evidence type="ECO:0000313" key="2">
    <source>
        <dbReference type="EMBL" id="AEM46720.1"/>
    </source>
</evidence>
<accession>G0JTW8</accession>
<feature type="compositionally biased region" description="Pro residues" evidence="1">
    <location>
        <begin position="55"/>
        <end position="75"/>
    </location>
</feature>
<dbReference type="AlphaFoldDB" id="G0JTW8"/>
<name>G0JTW8_9PROT</name>
<feature type="region of interest" description="Disordered" evidence="1">
    <location>
        <begin position="51"/>
        <end position="94"/>
    </location>
</feature>
<dbReference type="Proteomes" id="UP000009220">
    <property type="component" value="Chromosome"/>
</dbReference>
<dbReference type="EMBL" id="CP002985">
    <property type="protein sequence ID" value="AEM46720.1"/>
    <property type="molecule type" value="Genomic_DNA"/>
</dbReference>
<feature type="region of interest" description="Disordered" evidence="1">
    <location>
        <begin position="1"/>
        <end position="23"/>
    </location>
</feature>